<keyword evidence="4 7" id="KW-0812">Transmembrane</keyword>
<dbReference type="GeneID" id="85443087"/>
<keyword evidence="6 7" id="KW-0472">Membrane</keyword>
<evidence type="ECO:0000256" key="5">
    <source>
        <dbReference type="ARBA" id="ARBA00022989"/>
    </source>
</evidence>
<dbReference type="AlphaFoldDB" id="A0AAD8PPV9"/>
<evidence type="ECO:0000256" key="4">
    <source>
        <dbReference type="ARBA" id="ARBA00022692"/>
    </source>
</evidence>
<comment type="similarity">
    <text evidence="2">Belongs to the oligopeptide OPT transporter family.</text>
</comment>
<dbReference type="NCBIfam" id="TIGR00728">
    <property type="entry name" value="OPT_sfam"/>
    <property type="match status" value="1"/>
</dbReference>
<feature type="transmembrane region" description="Helical" evidence="7">
    <location>
        <begin position="401"/>
        <end position="419"/>
    </location>
</feature>
<evidence type="ECO:0000256" key="1">
    <source>
        <dbReference type="ARBA" id="ARBA00004141"/>
    </source>
</evidence>
<name>A0AAD8PPV9_9PEZI</name>
<dbReference type="InterPro" id="IPR045035">
    <property type="entry name" value="YSL-like"/>
</dbReference>
<evidence type="ECO:0000313" key="9">
    <source>
        <dbReference type="Proteomes" id="UP001230504"/>
    </source>
</evidence>
<evidence type="ECO:0000313" key="8">
    <source>
        <dbReference type="EMBL" id="KAK1574210.1"/>
    </source>
</evidence>
<sequence>MHTFVHNLARVTSGCFDNGVLTNSDFGILMKPRALISSCIGSARSATTHPTFCRRCSFLVSTVMHRSQHIELAPGSDADSDSETDTTVAPFDAFVPLEKAPAYNGAVKVVTLRAILLGSLCGALVNASNIYLGLRAGWTSSANMIGAMVGFAVLKRYAAGSKQPFGPHENNIVQTVATASGGMSNVFISGIPALYQLGLLRTPVQDFFRIVSLVAVGGYFGLLTIAPLRKLFIEDVARDLDLVFPSSMATAMSIHSMHSAADGEEAARPKLKATIYAFGAAMVLRVVSQYAPGLLWEWHVFTWLANANIVHSLAIAAESWGWVIELSPAMMGIGMLVDFKVACSFFAGSVTAWGLLGPYLVEHDIAFGQPVPTSEAGWAGLTSYKSMSDDFASVSHPSARYWLLWPGVICTLAVAFAELGCQWRLFWNLTLISSKAASARLLRLLVRYRRRLSDNYDILADEDIQATVEDEKEAAKKELEEKDIATWMWAPGVCVLVVLAVLLTYWQFNMPILESVLALVLSFGMSLVAIQATGATDTTPINSISKVSQAVLSGVTQATGGSITDAQRLNLLGASLTNIGASQGVDLIGDFRVGFLLRTPPRLQYAAQLIGTLVATLVAPSVFVLFATAYPCIITNPSSEGEAGERACEFPGPSIAAWRAVAIAASAPTPPVPPSSARFSAGLAVLSVLLVMVRRFLVVGAWQGGQRFMPNMMIFALAFTLPSPQTSVSMMLGAIAAKVWKWKAPVGFERYLFAIAAGLVAGEGIGGTVNCVLSIVGVGGQQWSLGLGCPAGRC</sequence>
<comment type="subcellular location">
    <subcellularLocation>
        <location evidence="1">Membrane</location>
        <topology evidence="1">Multi-pass membrane protein</topology>
    </subcellularLocation>
</comment>
<feature type="transmembrane region" description="Helical" evidence="7">
    <location>
        <begin position="138"/>
        <end position="154"/>
    </location>
</feature>
<dbReference type="Pfam" id="PF03169">
    <property type="entry name" value="OPT"/>
    <property type="match status" value="1"/>
</dbReference>
<feature type="transmembrane region" description="Helical" evidence="7">
    <location>
        <begin position="114"/>
        <end position="132"/>
    </location>
</feature>
<dbReference type="RefSeq" id="XP_060409754.1">
    <property type="nucleotide sequence ID" value="XM_060558847.1"/>
</dbReference>
<dbReference type="GO" id="GO:0000329">
    <property type="term" value="C:fungal-type vacuole membrane"/>
    <property type="evidence" value="ECO:0007669"/>
    <property type="project" value="TreeGrafter"/>
</dbReference>
<organism evidence="8 9">
    <name type="scientific">Colletotrichum navitas</name>
    <dbReference type="NCBI Taxonomy" id="681940"/>
    <lineage>
        <taxon>Eukaryota</taxon>
        <taxon>Fungi</taxon>
        <taxon>Dikarya</taxon>
        <taxon>Ascomycota</taxon>
        <taxon>Pezizomycotina</taxon>
        <taxon>Sordariomycetes</taxon>
        <taxon>Hypocreomycetidae</taxon>
        <taxon>Glomerellales</taxon>
        <taxon>Glomerellaceae</taxon>
        <taxon>Colletotrichum</taxon>
        <taxon>Colletotrichum graminicola species complex</taxon>
    </lineage>
</organism>
<dbReference type="Proteomes" id="UP001230504">
    <property type="component" value="Unassembled WGS sequence"/>
</dbReference>
<dbReference type="EMBL" id="JAHLJV010000079">
    <property type="protein sequence ID" value="KAK1574210.1"/>
    <property type="molecule type" value="Genomic_DNA"/>
</dbReference>
<feature type="transmembrane region" description="Helical" evidence="7">
    <location>
        <begin position="512"/>
        <end position="530"/>
    </location>
</feature>
<feature type="transmembrane region" description="Helical" evidence="7">
    <location>
        <begin position="605"/>
        <end position="630"/>
    </location>
</feature>
<dbReference type="GO" id="GO:0035673">
    <property type="term" value="F:oligopeptide transmembrane transporter activity"/>
    <property type="evidence" value="ECO:0007669"/>
    <property type="project" value="InterPro"/>
</dbReference>
<dbReference type="PANTHER" id="PTHR31645">
    <property type="entry name" value="OLIGOPEPTIDE TRANSPORTER YGL114W-RELATED"/>
    <property type="match status" value="1"/>
</dbReference>
<comment type="caution">
    <text evidence="8">The sequence shown here is derived from an EMBL/GenBank/DDBJ whole genome shotgun (WGS) entry which is preliminary data.</text>
</comment>
<evidence type="ECO:0000256" key="3">
    <source>
        <dbReference type="ARBA" id="ARBA00022448"/>
    </source>
</evidence>
<reference evidence="8" key="1">
    <citation type="submission" date="2021-06" db="EMBL/GenBank/DDBJ databases">
        <title>Comparative genomics, transcriptomics and evolutionary studies reveal genomic signatures of adaptation to plant cell wall in hemibiotrophic fungi.</title>
        <authorList>
            <consortium name="DOE Joint Genome Institute"/>
            <person name="Baroncelli R."/>
            <person name="Diaz J.F."/>
            <person name="Benocci T."/>
            <person name="Peng M."/>
            <person name="Battaglia E."/>
            <person name="Haridas S."/>
            <person name="Andreopoulos W."/>
            <person name="Labutti K."/>
            <person name="Pangilinan J."/>
            <person name="Floch G.L."/>
            <person name="Makela M.R."/>
            <person name="Henrissat B."/>
            <person name="Grigoriev I.V."/>
            <person name="Crouch J.A."/>
            <person name="De Vries R.P."/>
            <person name="Sukno S.A."/>
            <person name="Thon M.R."/>
        </authorList>
    </citation>
    <scope>NUCLEOTIDE SEQUENCE</scope>
    <source>
        <strain evidence="8">CBS 125086</strain>
    </source>
</reference>
<keyword evidence="9" id="KW-1185">Reference proteome</keyword>
<feature type="transmembrane region" description="Helical" evidence="7">
    <location>
        <begin position="175"/>
        <end position="195"/>
    </location>
</feature>
<evidence type="ECO:0000256" key="2">
    <source>
        <dbReference type="ARBA" id="ARBA00008807"/>
    </source>
</evidence>
<feature type="transmembrane region" description="Helical" evidence="7">
    <location>
        <begin position="714"/>
        <end position="739"/>
    </location>
</feature>
<feature type="transmembrane region" description="Helical" evidence="7">
    <location>
        <begin position="207"/>
        <end position="228"/>
    </location>
</feature>
<dbReference type="InterPro" id="IPR004813">
    <property type="entry name" value="OPT"/>
</dbReference>
<feature type="transmembrane region" description="Helical" evidence="7">
    <location>
        <begin position="486"/>
        <end position="506"/>
    </location>
</feature>
<keyword evidence="3" id="KW-0813">Transport</keyword>
<proteinExistence type="inferred from homology"/>
<accession>A0AAD8PPV9</accession>
<feature type="transmembrane region" description="Helical" evidence="7">
    <location>
        <begin position="751"/>
        <end position="776"/>
    </location>
</feature>
<dbReference type="PANTHER" id="PTHR31645:SF3">
    <property type="entry name" value="OLIGOPEPTIDE TRANSPORTER"/>
    <property type="match status" value="1"/>
</dbReference>
<gene>
    <name evidence="8" type="ORF">LY79DRAFT_566729</name>
</gene>
<keyword evidence="5 7" id="KW-1133">Transmembrane helix</keyword>
<evidence type="ECO:0000256" key="7">
    <source>
        <dbReference type="SAM" id="Phobius"/>
    </source>
</evidence>
<evidence type="ECO:0000256" key="6">
    <source>
        <dbReference type="ARBA" id="ARBA00023136"/>
    </source>
</evidence>
<protein>
    <submittedName>
        <fullName evidence="8">OPT oligopeptide transporter protein-domain-containing protein</fullName>
    </submittedName>
</protein>